<protein>
    <submittedName>
        <fullName evidence="1">Pilus assembly protein CpaD</fullName>
    </submittedName>
</protein>
<dbReference type="NCBIfam" id="TIGR02522">
    <property type="entry name" value="pilus_cpaD"/>
    <property type="match status" value="1"/>
</dbReference>
<dbReference type="InterPro" id="IPR013361">
    <property type="entry name" value="Pilus_CpaD"/>
</dbReference>
<dbReference type="AlphaFoldDB" id="A0A1H9HHU2"/>
<gene>
    <name evidence="1" type="ORF">SAMN05216548_10645</name>
</gene>
<accession>A0A1H9HHU2</accession>
<dbReference type="OrthoDB" id="9802674at2"/>
<dbReference type="InterPro" id="IPR019027">
    <property type="entry name" value="Pilus_biogenesis_CpaD-related"/>
</dbReference>
<reference evidence="1 2" key="1">
    <citation type="submission" date="2016-10" db="EMBL/GenBank/DDBJ databases">
        <authorList>
            <person name="de Groot N.N."/>
        </authorList>
    </citation>
    <scope>NUCLEOTIDE SEQUENCE [LARGE SCALE GENOMIC DNA]</scope>
    <source>
        <strain evidence="1 2">A52C2</strain>
    </source>
</reference>
<evidence type="ECO:0000313" key="2">
    <source>
        <dbReference type="Proteomes" id="UP000199647"/>
    </source>
</evidence>
<dbReference type="STRING" id="1855383.SAMN05216548_10645"/>
<evidence type="ECO:0000313" key="1">
    <source>
        <dbReference type="EMBL" id="SEQ61848.1"/>
    </source>
</evidence>
<dbReference type="Proteomes" id="UP000199647">
    <property type="component" value="Unassembled WGS sequence"/>
</dbReference>
<name>A0A1H9HHU2_9HYPH</name>
<dbReference type="Pfam" id="PF09476">
    <property type="entry name" value="Pilus_CpaD"/>
    <property type="match status" value="1"/>
</dbReference>
<proteinExistence type="predicted"/>
<organism evidence="1 2">
    <name type="scientific">Faunimonas pinastri</name>
    <dbReference type="NCBI Taxonomy" id="1855383"/>
    <lineage>
        <taxon>Bacteria</taxon>
        <taxon>Pseudomonadati</taxon>
        <taxon>Pseudomonadota</taxon>
        <taxon>Alphaproteobacteria</taxon>
        <taxon>Hyphomicrobiales</taxon>
        <taxon>Afifellaceae</taxon>
        <taxon>Faunimonas</taxon>
    </lineage>
</organism>
<dbReference type="EMBL" id="FOFG01000006">
    <property type="protein sequence ID" value="SEQ61848.1"/>
    <property type="molecule type" value="Genomic_DNA"/>
</dbReference>
<keyword evidence="2" id="KW-1185">Reference proteome</keyword>
<sequence length="242" mass="25524">MTGMAKSFQAGASPALQRIVLGMVLLVAAGGLLSGCQTDAPATNQALFDQDYARRHPVVLSNEPETLDVPVGMNAGALSAQLRAPIRDYARAYRREGTGALNIQVPTGAANDIAAAEMGKSIHYALIDMGVPRTAIRIAPYPVDDPAKLGVLRLSYLKLKAMTPQCGIWPDDMVAHSDNRDTYDLGCASQNNFAAMVADPADLVRPRPVQAADGARRAAVITDYEKGTAIKPFTTQSTGGGS</sequence>